<evidence type="ECO:0000313" key="2">
    <source>
        <dbReference type="Proteomes" id="UP000285430"/>
    </source>
</evidence>
<proteinExistence type="predicted"/>
<accession>A0A3R7BXJ6</accession>
<comment type="caution">
    <text evidence="1">The sequence shown here is derived from an EMBL/GenBank/DDBJ whole genome shotgun (WGS) entry which is preliminary data.</text>
</comment>
<evidence type="ECO:0008006" key="3">
    <source>
        <dbReference type="Google" id="ProtNLM"/>
    </source>
</evidence>
<evidence type="ECO:0000313" key="1">
    <source>
        <dbReference type="EMBL" id="RHZ06361.1"/>
    </source>
</evidence>
<organism evidence="1 2">
    <name type="scientific">Aphanomyces astaci</name>
    <name type="common">Crayfish plague agent</name>
    <dbReference type="NCBI Taxonomy" id="112090"/>
    <lineage>
        <taxon>Eukaryota</taxon>
        <taxon>Sar</taxon>
        <taxon>Stramenopiles</taxon>
        <taxon>Oomycota</taxon>
        <taxon>Saprolegniomycetes</taxon>
        <taxon>Saprolegniales</taxon>
        <taxon>Verrucalvaceae</taxon>
        <taxon>Aphanomyces</taxon>
    </lineage>
</organism>
<dbReference type="VEuPathDB" id="FungiDB:H257_15302"/>
<dbReference type="AlphaFoldDB" id="A0A3R7BXJ6"/>
<gene>
    <name evidence="1" type="ORF">DYB37_010053</name>
</gene>
<sequence length="257" mass="28515">MHDKAIAVWTVDSELRLISAFQQQATKPKHVAAGGKNLREPGWQCVLEALQPFGLDSTGQLQSKWRRMKCDFADYAFLLNLSGFGDGFSDDKWGELDVGRPKSKLSRFKDKPYQHWEAMSSVIGDSMARGDNIVSASGIVQGMSTAEDVVGAVVKRGVARSSSVVECGDVDLDQGNLSAAQKRATILHQLKKNRKRGQQRQDTNERFKVINERFKVIQRLSDSVADLVRLYAMKNGLEAALENETHSNIDTNASETE</sequence>
<name>A0A3R7BXJ6_APHAT</name>
<reference evidence="1 2" key="1">
    <citation type="submission" date="2018-08" db="EMBL/GenBank/DDBJ databases">
        <title>Aphanomyces genome sequencing and annotation.</title>
        <authorList>
            <person name="Minardi D."/>
            <person name="Oidtmann B."/>
            <person name="Van Der Giezen M."/>
            <person name="Studholme D.J."/>
        </authorList>
    </citation>
    <scope>NUCLEOTIDE SEQUENCE [LARGE SCALE GENOMIC DNA]</scope>
    <source>
        <strain evidence="1 2">Da</strain>
    </source>
</reference>
<protein>
    <recommendedName>
        <fullName evidence="3">Myb/SANT-like domain-containing protein</fullName>
    </recommendedName>
</protein>
<dbReference type="EMBL" id="QUTH01006730">
    <property type="protein sequence ID" value="RHZ06361.1"/>
    <property type="molecule type" value="Genomic_DNA"/>
</dbReference>
<dbReference type="Proteomes" id="UP000285430">
    <property type="component" value="Unassembled WGS sequence"/>
</dbReference>